<keyword evidence="4" id="KW-1185">Reference proteome</keyword>
<feature type="region of interest" description="Disordered" evidence="1">
    <location>
        <begin position="380"/>
        <end position="414"/>
    </location>
</feature>
<proteinExistence type="predicted"/>
<reference evidence="3 4" key="1">
    <citation type="submission" date="2024-02" db="EMBL/GenBank/DDBJ databases">
        <authorList>
            <person name="Chen Y."/>
            <person name="Shah S."/>
            <person name="Dougan E. K."/>
            <person name="Thang M."/>
            <person name="Chan C."/>
        </authorList>
    </citation>
    <scope>NUCLEOTIDE SEQUENCE [LARGE SCALE GENOMIC DNA]</scope>
</reference>
<organism evidence="3 4">
    <name type="scientific">Durusdinium trenchii</name>
    <dbReference type="NCBI Taxonomy" id="1381693"/>
    <lineage>
        <taxon>Eukaryota</taxon>
        <taxon>Sar</taxon>
        <taxon>Alveolata</taxon>
        <taxon>Dinophyceae</taxon>
        <taxon>Suessiales</taxon>
        <taxon>Symbiodiniaceae</taxon>
        <taxon>Durusdinium</taxon>
    </lineage>
</organism>
<keyword evidence="2" id="KW-0472">Membrane</keyword>
<keyword evidence="2" id="KW-1133">Transmembrane helix</keyword>
<dbReference type="Proteomes" id="UP001642464">
    <property type="component" value="Unassembled WGS sequence"/>
</dbReference>
<keyword evidence="2" id="KW-0812">Transmembrane</keyword>
<sequence length="414" mass="46774">MGLRADGRVALTLAALASAQGNASPQLKYLALRCVDRPIDLQPAFNPRQAIYHAELDFGEPSFAIDAQPAEGMDFMNADEVSSTRVVPPGQQVISSVKVQNHKTKEHLDYSITVHRLTGNETHLRRLRLLFGASLQPSFTPETQDYRVLMPAELDRLHLEAVLLDAGQVLQVTSHPSRKEHFWETTSPAPFWDQSWALRDEKKDFSGLKPRTEVVSTDALEKEGRRLQLSGELQRATMRRSFPVEVNGSRLVKIRVVAASGSADRTYQLTAFRAPCPAARPFYAPDVEVCAMTCNDGYFPRTSSSRCERCPQHCVRCRSWQLCEVCETSHWQTLHFLRLTHGRCERIRIHWRQLLVGLCSAIGVISICFCFCFACCFGSTSRPKRRRRPVSKDSDQEEQSQRLLKVKGISSDED</sequence>
<evidence type="ECO:0000313" key="3">
    <source>
        <dbReference type="EMBL" id="CAK9011157.1"/>
    </source>
</evidence>
<accession>A0ABP0J9W8</accession>
<evidence type="ECO:0000256" key="2">
    <source>
        <dbReference type="SAM" id="Phobius"/>
    </source>
</evidence>
<dbReference type="Gene3D" id="2.10.220.10">
    <property type="entry name" value="Hormone Receptor, Insulin-like Growth Factor Receptor 1, Chain A, domain 2"/>
    <property type="match status" value="1"/>
</dbReference>
<protein>
    <submittedName>
        <fullName evidence="3">PPPDE domain-containing protein</fullName>
    </submittedName>
</protein>
<feature type="transmembrane region" description="Helical" evidence="2">
    <location>
        <begin position="354"/>
        <end position="378"/>
    </location>
</feature>
<comment type="caution">
    <text evidence="3">The sequence shown here is derived from an EMBL/GenBank/DDBJ whole genome shotgun (WGS) entry which is preliminary data.</text>
</comment>
<dbReference type="EMBL" id="CAXAMM010006469">
    <property type="protein sequence ID" value="CAK9011157.1"/>
    <property type="molecule type" value="Genomic_DNA"/>
</dbReference>
<gene>
    <name evidence="3" type="ORF">SCF082_LOCUS10978</name>
</gene>
<name>A0ABP0J9W8_9DINO</name>
<evidence type="ECO:0000313" key="4">
    <source>
        <dbReference type="Proteomes" id="UP001642464"/>
    </source>
</evidence>
<evidence type="ECO:0000256" key="1">
    <source>
        <dbReference type="SAM" id="MobiDB-lite"/>
    </source>
</evidence>